<feature type="region of interest" description="Disordered" evidence="1">
    <location>
        <begin position="1"/>
        <end position="31"/>
    </location>
</feature>
<reference evidence="2" key="1">
    <citation type="submission" date="2022-04" db="EMBL/GenBank/DDBJ databases">
        <title>A functionally conserved STORR gene fusion in Papaver species that diverged 16.8 million years ago.</title>
        <authorList>
            <person name="Catania T."/>
        </authorList>
    </citation>
    <scope>NUCLEOTIDE SEQUENCE</scope>
    <source>
        <strain evidence="2">S-188037</strain>
    </source>
</reference>
<feature type="compositionally biased region" description="Basic residues" evidence="1">
    <location>
        <begin position="1"/>
        <end position="11"/>
    </location>
</feature>
<keyword evidence="3" id="KW-1185">Reference proteome</keyword>
<sequence length="52" mass="5281">AATKAKAKKATKAATPSPKAKGKKALVLRAATPSLKAKGKVKGEKANVPLKE</sequence>
<protein>
    <submittedName>
        <fullName evidence="2">Uncharacterized protein</fullName>
    </submittedName>
</protein>
<accession>A0AAD4RXR2</accession>
<gene>
    <name evidence="2" type="ORF">MKW98_007780</name>
</gene>
<dbReference type="Proteomes" id="UP001202328">
    <property type="component" value="Unassembled WGS sequence"/>
</dbReference>
<proteinExistence type="predicted"/>
<name>A0AAD4RXR2_9MAGN</name>
<feature type="non-terminal residue" evidence="2">
    <location>
        <position position="1"/>
    </location>
</feature>
<comment type="caution">
    <text evidence="2">The sequence shown here is derived from an EMBL/GenBank/DDBJ whole genome shotgun (WGS) entry which is preliminary data.</text>
</comment>
<organism evidence="2 3">
    <name type="scientific">Papaver atlanticum</name>
    <dbReference type="NCBI Taxonomy" id="357466"/>
    <lineage>
        <taxon>Eukaryota</taxon>
        <taxon>Viridiplantae</taxon>
        <taxon>Streptophyta</taxon>
        <taxon>Embryophyta</taxon>
        <taxon>Tracheophyta</taxon>
        <taxon>Spermatophyta</taxon>
        <taxon>Magnoliopsida</taxon>
        <taxon>Ranunculales</taxon>
        <taxon>Papaveraceae</taxon>
        <taxon>Papaveroideae</taxon>
        <taxon>Papaver</taxon>
    </lineage>
</organism>
<evidence type="ECO:0000256" key="1">
    <source>
        <dbReference type="SAM" id="MobiDB-lite"/>
    </source>
</evidence>
<dbReference type="AlphaFoldDB" id="A0AAD4RXR2"/>
<evidence type="ECO:0000313" key="3">
    <source>
        <dbReference type="Proteomes" id="UP001202328"/>
    </source>
</evidence>
<feature type="non-terminal residue" evidence="2">
    <location>
        <position position="52"/>
    </location>
</feature>
<dbReference type="EMBL" id="JAJJMB010017174">
    <property type="protein sequence ID" value="KAI3841299.1"/>
    <property type="molecule type" value="Genomic_DNA"/>
</dbReference>
<evidence type="ECO:0000313" key="2">
    <source>
        <dbReference type="EMBL" id="KAI3841299.1"/>
    </source>
</evidence>